<comment type="similarity">
    <text evidence="1">Belongs to the 'GDXG' lipolytic enzyme family.</text>
</comment>
<evidence type="ECO:0000313" key="4">
    <source>
        <dbReference type="EMBL" id="AZS16605.1"/>
    </source>
</evidence>
<evidence type="ECO:0000256" key="1">
    <source>
        <dbReference type="ARBA" id="ARBA00010515"/>
    </source>
</evidence>
<keyword evidence="2 4" id="KW-0378">Hydrolase</keyword>
<sequence>MKPSESHPAMIFYHGAGFTNNKVNTSQFQHHAAHFASLGITTVLAEYRPLEIEGLFSPIESLKNAKSVIRWTRQNSRDLGINPNKIITVGASAGGYLCLCAAMIDQFNDPMDNLYISSKPNAMILFNGGVDSKLLADLFPDLKEPLLSASPIKEVKEGLPPSLFFHGTEDKNIPIEDVSNFIDRMTERGNNSKLISFEGLGHGFFNYGNMDNEPYEKTLKETEEFLRQIDFLG</sequence>
<dbReference type="PANTHER" id="PTHR48081:SF30">
    <property type="entry name" value="ACETYL-HYDROLASE LIPR-RELATED"/>
    <property type="match status" value="1"/>
</dbReference>
<dbReference type="RefSeq" id="WP_127001378.1">
    <property type="nucleotide sequence ID" value="NZ_CP034346.1"/>
</dbReference>
<dbReference type="InterPro" id="IPR049492">
    <property type="entry name" value="BD-FAE-like_dom"/>
</dbReference>
<gene>
    <name evidence="4" type="ORF">EI981_20510</name>
</gene>
<dbReference type="Gene3D" id="3.40.50.1820">
    <property type="entry name" value="alpha/beta hydrolase"/>
    <property type="match status" value="1"/>
</dbReference>
<dbReference type="Pfam" id="PF20434">
    <property type="entry name" value="BD-FAE"/>
    <property type="match status" value="1"/>
</dbReference>
<organism evidence="4 5">
    <name type="scientific">Paenibacillus lutimineralis</name>
    <dbReference type="NCBI Taxonomy" id="2707005"/>
    <lineage>
        <taxon>Bacteria</taxon>
        <taxon>Bacillati</taxon>
        <taxon>Bacillota</taxon>
        <taxon>Bacilli</taxon>
        <taxon>Bacillales</taxon>
        <taxon>Paenibacillaceae</taxon>
        <taxon>Paenibacillus</taxon>
    </lineage>
</organism>
<dbReference type="KEGG" id="plut:EI981_20510"/>
<dbReference type="EMBL" id="CP034346">
    <property type="protein sequence ID" value="AZS16605.1"/>
    <property type="molecule type" value="Genomic_DNA"/>
</dbReference>
<accession>A0A3S9V1Z2</accession>
<dbReference type="AlphaFoldDB" id="A0A3S9V1Z2"/>
<dbReference type="PANTHER" id="PTHR48081">
    <property type="entry name" value="AB HYDROLASE SUPERFAMILY PROTEIN C4A8.06C"/>
    <property type="match status" value="1"/>
</dbReference>
<reference evidence="5" key="1">
    <citation type="submission" date="2018-12" db="EMBL/GenBank/DDBJ databases">
        <title>Complete genome sequence of Paenibacillus sp. MBLB1234.</title>
        <authorList>
            <person name="Nam Y.-D."/>
            <person name="Kang J."/>
            <person name="Chung W.-H."/>
            <person name="Park Y.S."/>
        </authorList>
    </citation>
    <scope>NUCLEOTIDE SEQUENCE [LARGE SCALE GENOMIC DNA]</scope>
    <source>
        <strain evidence="5">MBLB1234</strain>
    </source>
</reference>
<dbReference type="OrthoDB" id="9815425at2"/>
<evidence type="ECO:0000256" key="2">
    <source>
        <dbReference type="ARBA" id="ARBA00022801"/>
    </source>
</evidence>
<dbReference type="SUPFAM" id="SSF53474">
    <property type="entry name" value="alpha/beta-Hydrolases"/>
    <property type="match status" value="1"/>
</dbReference>
<dbReference type="GO" id="GO:0004806">
    <property type="term" value="F:triacylglycerol lipase activity"/>
    <property type="evidence" value="ECO:0007669"/>
    <property type="project" value="TreeGrafter"/>
</dbReference>
<dbReference type="InterPro" id="IPR050300">
    <property type="entry name" value="GDXG_lipolytic_enzyme"/>
</dbReference>
<dbReference type="InterPro" id="IPR029058">
    <property type="entry name" value="AB_hydrolase_fold"/>
</dbReference>
<keyword evidence="5" id="KW-1185">Reference proteome</keyword>
<dbReference type="Proteomes" id="UP000270678">
    <property type="component" value="Chromosome"/>
</dbReference>
<name>A0A3S9V1Z2_9BACL</name>
<proteinExistence type="inferred from homology"/>
<feature type="domain" description="BD-FAE-like" evidence="3">
    <location>
        <begin position="4"/>
        <end position="181"/>
    </location>
</feature>
<evidence type="ECO:0000259" key="3">
    <source>
        <dbReference type="Pfam" id="PF20434"/>
    </source>
</evidence>
<protein>
    <submittedName>
        <fullName evidence="4">Alpha/beta hydrolase</fullName>
    </submittedName>
</protein>
<evidence type="ECO:0000313" key="5">
    <source>
        <dbReference type="Proteomes" id="UP000270678"/>
    </source>
</evidence>